<evidence type="ECO:0000313" key="3">
    <source>
        <dbReference type="Proteomes" id="UP000799324"/>
    </source>
</evidence>
<dbReference type="Proteomes" id="UP000799324">
    <property type="component" value="Unassembled WGS sequence"/>
</dbReference>
<keyword evidence="3" id="KW-1185">Reference proteome</keyword>
<accession>A0A6A6TAN9</accession>
<dbReference type="AlphaFoldDB" id="A0A6A6TAN9"/>
<sequence>MQTVESGWINYPGQIASPHLFTFFTTDGYASNADNKGGWNRDVAGWVQYDSSIFPGTSFSPLSTRGGTQYEIKIEWLLSSGNWWLFVLDRWIGYYPATLFGAGTDAGSSLQTQGNAINYYGEIYDSHPQLTTTDMGSGNWPEAGWQQSAYIRNMVYTDLNGNDQRYDGSAGQVVSDTNRYRMTPHYQDTGSWSSYMYLGGPGAGGVIDG</sequence>
<dbReference type="Pfam" id="PF03080">
    <property type="entry name" value="Neprosin"/>
    <property type="match status" value="1"/>
</dbReference>
<dbReference type="InterPro" id="IPR053168">
    <property type="entry name" value="Glutamic_endopeptidase"/>
</dbReference>
<dbReference type="InterPro" id="IPR004314">
    <property type="entry name" value="Neprosin"/>
</dbReference>
<reference evidence="2" key="1">
    <citation type="journal article" date="2020" name="Stud. Mycol.">
        <title>101 Dothideomycetes genomes: a test case for predicting lifestyles and emergence of pathogens.</title>
        <authorList>
            <person name="Haridas S."/>
            <person name="Albert R."/>
            <person name="Binder M."/>
            <person name="Bloem J."/>
            <person name="Labutti K."/>
            <person name="Salamov A."/>
            <person name="Andreopoulos B."/>
            <person name="Baker S."/>
            <person name="Barry K."/>
            <person name="Bills G."/>
            <person name="Bluhm B."/>
            <person name="Cannon C."/>
            <person name="Castanera R."/>
            <person name="Culley D."/>
            <person name="Daum C."/>
            <person name="Ezra D."/>
            <person name="Gonzalez J."/>
            <person name="Henrissat B."/>
            <person name="Kuo A."/>
            <person name="Liang C."/>
            <person name="Lipzen A."/>
            <person name="Lutzoni F."/>
            <person name="Magnuson J."/>
            <person name="Mondo S."/>
            <person name="Nolan M."/>
            <person name="Ohm R."/>
            <person name="Pangilinan J."/>
            <person name="Park H.-J."/>
            <person name="Ramirez L."/>
            <person name="Alfaro M."/>
            <person name="Sun H."/>
            <person name="Tritt A."/>
            <person name="Yoshinaga Y."/>
            <person name="Zwiers L.-H."/>
            <person name="Turgeon B."/>
            <person name="Goodwin S."/>
            <person name="Spatafora J."/>
            <person name="Crous P."/>
            <person name="Grigoriev I."/>
        </authorList>
    </citation>
    <scope>NUCLEOTIDE SEQUENCE</scope>
    <source>
        <strain evidence="2">CBS 122681</strain>
    </source>
</reference>
<gene>
    <name evidence="2" type="ORF">K491DRAFT_691406</name>
</gene>
<proteinExistence type="predicted"/>
<feature type="domain" description="Neprosin PEP catalytic" evidence="1">
    <location>
        <begin position="1"/>
        <end position="207"/>
    </location>
</feature>
<organism evidence="2 3">
    <name type="scientific">Lophiostoma macrostomum CBS 122681</name>
    <dbReference type="NCBI Taxonomy" id="1314788"/>
    <lineage>
        <taxon>Eukaryota</taxon>
        <taxon>Fungi</taxon>
        <taxon>Dikarya</taxon>
        <taxon>Ascomycota</taxon>
        <taxon>Pezizomycotina</taxon>
        <taxon>Dothideomycetes</taxon>
        <taxon>Pleosporomycetidae</taxon>
        <taxon>Pleosporales</taxon>
        <taxon>Lophiostomataceae</taxon>
        <taxon>Lophiostoma</taxon>
    </lineage>
</organism>
<dbReference type="PROSITE" id="PS52045">
    <property type="entry name" value="NEPROSIN_PEP_CD"/>
    <property type="match status" value="1"/>
</dbReference>
<name>A0A6A6TAN9_9PLEO</name>
<dbReference type="PANTHER" id="PTHR31589">
    <property type="entry name" value="PROTEIN, PUTATIVE (DUF239)-RELATED-RELATED"/>
    <property type="match status" value="1"/>
</dbReference>
<protein>
    <recommendedName>
        <fullName evidence="1">Neprosin PEP catalytic domain-containing protein</fullName>
    </recommendedName>
</protein>
<evidence type="ECO:0000313" key="2">
    <source>
        <dbReference type="EMBL" id="KAF2657039.1"/>
    </source>
</evidence>
<dbReference type="PANTHER" id="PTHR31589:SF110">
    <property type="entry name" value="PROTEIN, PUTATIVE (DUF239)-RELATED"/>
    <property type="match status" value="1"/>
</dbReference>
<dbReference type="OrthoDB" id="1858978at2759"/>
<evidence type="ECO:0000259" key="1">
    <source>
        <dbReference type="PROSITE" id="PS52045"/>
    </source>
</evidence>
<dbReference type="EMBL" id="MU004329">
    <property type="protein sequence ID" value="KAF2657039.1"/>
    <property type="molecule type" value="Genomic_DNA"/>
</dbReference>